<name>A0A1G6Q0C2_9PSEU</name>
<dbReference type="EMBL" id="FMZZ01000005">
    <property type="protein sequence ID" value="SDC85758.1"/>
    <property type="molecule type" value="Genomic_DNA"/>
</dbReference>
<reference evidence="4" key="1">
    <citation type="submission" date="2016-10" db="EMBL/GenBank/DDBJ databases">
        <authorList>
            <person name="Varghese N."/>
            <person name="Submissions S."/>
        </authorList>
    </citation>
    <scope>NUCLEOTIDE SEQUENCE [LARGE SCALE GENOMIC DNA]</scope>
    <source>
        <strain evidence="4">IBRC-M 10403</strain>
    </source>
</reference>
<keyword evidence="2" id="KW-0732">Signal</keyword>
<evidence type="ECO:0000313" key="3">
    <source>
        <dbReference type="EMBL" id="SDC85758.1"/>
    </source>
</evidence>
<dbReference type="AlphaFoldDB" id="A0A1G6Q0C2"/>
<dbReference type="Proteomes" id="UP000199501">
    <property type="component" value="Unassembled WGS sequence"/>
</dbReference>
<evidence type="ECO:0008006" key="5">
    <source>
        <dbReference type="Google" id="ProtNLM"/>
    </source>
</evidence>
<keyword evidence="4" id="KW-1185">Reference proteome</keyword>
<accession>A0A1G6Q0C2</accession>
<feature type="signal peptide" evidence="2">
    <location>
        <begin position="1"/>
        <end position="23"/>
    </location>
</feature>
<evidence type="ECO:0000256" key="2">
    <source>
        <dbReference type="SAM" id="SignalP"/>
    </source>
</evidence>
<protein>
    <recommendedName>
        <fullName evidence="5">DUF3558 domain-containing protein</fullName>
    </recommendedName>
</protein>
<gene>
    <name evidence="3" type="ORF">SAMN05216174_10519</name>
</gene>
<evidence type="ECO:0000256" key="1">
    <source>
        <dbReference type="SAM" id="MobiDB-lite"/>
    </source>
</evidence>
<dbReference type="STRING" id="1271860.SAMN05216174_10519"/>
<feature type="chain" id="PRO_5038685802" description="DUF3558 domain-containing protein" evidence="2">
    <location>
        <begin position="24"/>
        <end position="221"/>
    </location>
</feature>
<dbReference type="PROSITE" id="PS51257">
    <property type="entry name" value="PROKAR_LIPOPROTEIN"/>
    <property type="match status" value="1"/>
</dbReference>
<dbReference type="RefSeq" id="WP_175482785.1">
    <property type="nucleotide sequence ID" value="NZ_FMZZ01000005.1"/>
</dbReference>
<feature type="region of interest" description="Disordered" evidence="1">
    <location>
        <begin position="20"/>
        <end position="100"/>
    </location>
</feature>
<evidence type="ECO:0000313" key="4">
    <source>
        <dbReference type="Proteomes" id="UP000199501"/>
    </source>
</evidence>
<proteinExistence type="predicted"/>
<organism evidence="3 4">
    <name type="scientific">Actinokineospora iranica</name>
    <dbReference type="NCBI Taxonomy" id="1271860"/>
    <lineage>
        <taxon>Bacteria</taxon>
        <taxon>Bacillati</taxon>
        <taxon>Actinomycetota</taxon>
        <taxon>Actinomycetes</taxon>
        <taxon>Pseudonocardiales</taxon>
        <taxon>Pseudonocardiaceae</taxon>
        <taxon>Actinokineospora</taxon>
    </lineage>
</organism>
<sequence length="221" mass="23099">MRRHAIVPLLALAVLSGCTTGQSGTPTAISTTATRTQDSTPGSESSEPSITSTSAADLPSDGAPKVENPMDVSKFVNDPCASLPPRRTQELVGAPTGTPSDDVTGVSCQWVNHSPDTFNGSSINVHFFSKVPTGLSGLYRANKRGEWEFFEPLSPIEGMPAVTYGKLDSRSSGRCAVAVGVSDTMAIDVHTKQSLSKTNRDQACSVAVMVATDVVKTLKAG</sequence>
<dbReference type="InterPro" id="IPR024520">
    <property type="entry name" value="DUF3558"/>
</dbReference>
<feature type="compositionally biased region" description="Low complexity" evidence="1">
    <location>
        <begin position="25"/>
        <end position="54"/>
    </location>
</feature>
<dbReference type="Pfam" id="PF12079">
    <property type="entry name" value="DUF3558"/>
    <property type="match status" value="1"/>
</dbReference>